<keyword evidence="4 8" id="KW-0560">Oxidoreductase</keyword>
<protein>
    <submittedName>
        <fullName evidence="9">Cytochrome P450 monooxygenase CYP5009A1</fullName>
    </submittedName>
</protein>
<dbReference type="InterPro" id="IPR001128">
    <property type="entry name" value="Cyt_P450"/>
</dbReference>
<keyword evidence="5 7" id="KW-0408">Iron</keyword>
<evidence type="ECO:0000256" key="8">
    <source>
        <dbReference type="RuleBase" id="RU000461"/>
    </source>
</evidence>
<dbReference type="PRINTS" id="PR00463">
    <property type="entry name" value="EP450I"/>
</dbReference>
<dbReference type="GO" id="GO:0005506">
    <property type="term" value="F:iron ion binding"/>
    <property type="evidence" value="ECO:0007669"/>
    <property type="project" value="InterPro"/>
</dbReference>
<dbReference type="Gene3D" id="1.10.630.10">
    <property type="entry name" value="Cytochrome P450"/>
    <property type="match status" value="1"/>
</dbReference>
<evidence type="ECO:0000256" key="1">
    <source>
        <dbReference type="ARBA" id="ARBA00010617"/>
    </source>
</evidence>
<dbReference type="PANTHER" id="PTHR24291">
    <property type="entry name" value="CYTOCHROME P450 FAMILY 4"/>
    <property type="match status" value="1"/>
</dbReference>
<evidence type="ECO:0000256" key="5">
    <source>
        <dbReference type="ARBA" id="ARBA00023004"/>
    </source>
</evidence>
<keyword evidence="2 7" id="KW-0349">Heme</keyword>
<comment type="cofactor">
    <cofactor evidence="7">
        <name>heme</name>
        <dbReference type="ChEBI" id="CHEBI:30413"/>
    </cofactor>
</comment>
<organism evidence="9">
    <name type="scientific">Tetrahymena thermophila</name>
    <dbReference type="NCBI Taxonomy" id="5911"/>
    <lineage>
        <taxon>Eukaryota</taxon>
        <taxon>Sar</taxon>
        <taxon>Alveolata</taxon>
        <taxon>Ciliophora</taxon>
        <taxon>Intramacronucleata</taxon>
        <taxon>Oligohymenophorea</taxon>
        <taxon>Hymenostomatida</taxon>
        <taxon>Tetrahymenina</taxon>
        <taxon>Tetrahymenidae</taxon>
        <taxon>Tetrahymena</taxon>
    </lineage>
</organism>
<dbReference type="InterPro" id="IPR002401">
    <property type="entry name" value="Cyt_P450_E_grp-I"/>
</dbReference>
<dbReference type="GO" id="GO:0004497">
    <property type="term" value="F:monooxygenase activity"/>
    <property type="evidence" value="ECO:0007669"/>
    <property type="project" value="UniProtKB-KW"/>
</dbReference>
<evidence type="ECO:0000256" key="3">
    <source>
        <dbReference type="ARBA" id="ARBA00022723"/>
    </source>
</evidence>
<accession>B0FST1</accession>
<dbReference type="Pfam" id="PF00067">
    <property type="entry name" value="p450"/>
    <property type="match status" value="1"/>
</dbReference>
<evidence type="ECO:0000313" key="9">
    <source>
        <dbReference type="EMBL" id="ABY59974.1"/>
    </source>
</evidence>
<dbReference type="GO" id="GO:0020037">
    <property type="term" value="F:heme binding"/>
    <property type="evidence" value="ECO:0007669"/>
    <property type="project" value="InterPro"/>
</dbReference>
<feature type="binding site" description="axial binding residue" evidence="7">
    <location>
        <position position="453"/>
    </location>
    <ligand>
        <name>heme</name>
        <dbReference type="ChEBI" id="CHEBI:30413"/>
    </ligand>
    <ligandPart>
        <name>Fe</name>
        <dbReference type="ChEBI" id="CHEBI:18248"/>
    </ligandPart>
</feature>
<dbReference type="CDD" id="cd20621">
    <property type="entry name" value="CYP5011A1-like"/>
    <property type="match status" value="1"/>
</dbReference>
<evidence type="ECO:0000256" key="6">
    <source>
        <dbReference type="ARBA" id="ARBA00023033"/>
    </source>
</evidence>
<dbReference type="PROSITE" id="PS00086">
    <property type="entry name" value="CYTOCHROME_P450"/>
    <property type="match status" value="1"/>
</dbReference>
<comment type="similarity">
    <text evidence="1 8">Belongs to the cytochrome P450 family.</text>
</comment>
<evidence type="ECO:0000256" key="2">
    <source>
        <dbReference type="ARBA" id="ARBA00022617"/>
    </source>
</evidence>
<dbReference type="AlphaFoldDB" id="B0FST1"/>
<dbReference type="InterPro" id="IPR017972">
    <property type="entry name" value="Cyt_P450_CS"/>
</dbReference>
<sequence>MITTILIALTFIGIALLLFKAFIQPLYRISFYTKQGLKQKFFVPFLGLLYQMIKDMNGKQKDAMYTLKHLPQNIKEQNLDGFVANLGSTPVIYLLDATLIGEFLQKQTEYYQKSEFATKMSILLFGKGVVFSEGEEWKTKRKLLSNTFHYNLIQDQVKLVLNVTEKIFEQQDQNSVCFLQTVEKIGGDVGLMSFLGADINNYTLFGQEPTAGINQYINQLMSYMKNPLTVLMGGYLFNNQVRGSDKKVKQGSQEIKNLLKKVVLDVIDRTKNQMNDGKQNVDTSIISLMLKNGQLKTEEEIDELVILTLNFYFAAKDTVSRLVANLMYYIGKNDHIYNKLEKEILSFKDEEINIENMKKYNYLEAVIKESLRVCGPSPFLIQRTALQDHNLGKYKIQKGTDVNCVFIYNFYNEKYFENPFEFNPERWLDQAQLEKIKINPFSYLPFSGGSRNCIGQYFAMMEIKAIMIYFMRTYEKFQIPENFQYHIIIKTTIETKDHLTCSLKKRVK</sequence>
<evidence type="ECO:0000256" key="4">
    <source>
        <dbReference type="ARBA" id="ARBA00023002"/>
    </source>
</evidence>
<keyword evidence="3 7" id="KW-0479">Metal-binding</keyword>
<dbReference type="PANTHER" id="PTHR24291:SF50">
    <property type="entry name" value="BIFUNCTIONAL ALBAFLAVENONE MONOOXYGENASE_TERPENE SYNTHASE"/>
    <property type="match status" value="1"/>
</dbReference>
<dbReference type="InterPro" id="IPR036396">
    <property type="entry name" value="Cyt_P450_sf"/>
</dbReference>
<evidence type="ECO:0000256" key="7">
    <source>
        <dbReference type="PIRSR" id="PIRSR602401-1"/>
    </source>
</evidence>
<dbReference type="GO" id="GO:0016705">
    <property type="term" value="F:oxidoreductase activity, acting on paired donors, with incorporation or reduction of molecular oxygen"/>
    <property type="evidence" value="ECO:0007669"/>
    <property type="project" value="InterPro"/>
</dbReference>
<dbReference type="SUPFAM" id="SSF48264">
    <property type="entry name" value="Cytochrome P450"/>
    <property type="match status" value="1"/>
</dbReference>
<dbReference type="PRINTS" id="PR00385">
    <property type="entry name" value="P450"/>
</dbReference>
<dbReference type="EMBL" id="EU349043">
    <property type="protein sequence ID" value="ABY59974.1"/>
    <property type="molecule type" value="Genomic_DNA"/>
</dbReference>
<reference evidence="9" key="1">
    <citation type="journal article" date="2009" name="BMC Genomics">
        <title>Genome-wide identification and characterization of cytochrome P450 monooxygenase genes in the ciliate Tetrahymena thermophila.</title>
        <authorList>
            <person name="Fu C."/>
            <person name="Xiong J."/>
            <person name="Miao W."/>
        </authorList>
    </citation>
    <scope>NUCLEOTIDE SEQUENCE</scope>
    <source>
        <strain evidence="9">SB210</strain>
    </source>
</reference>
<keyword evidence="6 8" id="KW-0503">Monooxygenase</keyword>
<name>B0FST1_TETTH</name>
<dbReference type="InterPro" id="IPR050196">
    <property type="entry name" value="Cytochrome_P450_Monoox"/>
</dbReference>
<proteinExistence type="inferred from homology"/>
<gene>
    <name evidence="9" type="primary">CYP</name>
</gene>